<dbReference type="PANTHER" id="PTHR19328">
    <property type="entry name" value="HEDGEHOG-INTERACTING PROTEIN"/>
    <property type="match status" value="1"/>
</dbReference>
<sequence length="411" mass="46166">MKKLFLAAAFFVLVVGLVATAIFLYKNFINKELESVLTKTDLQKFQKEFNIGELVLSLPEEFSIKLFAKDLPGARVIVQDEVGNFWVSQTSEGSVSLLEVKDGKVVNISQVFRNLNKPHGLAIDPQDGMVLYIAESDKISRVHLYSESGLEKLIDLPFGGGHFTRTLAFGPDDRLYVSIGSSCDTCIEQDERRAAIYSMERDGSDFKKFADGLRNTVFFDWHFVTGKMWGTDMGRDFLGDNLPPDEINIIEEGKFYGWPWCYGKNISDTKFDILNKAKEICATAEASYMDIQAHSAPLGLAFIPEEGWPQEYWYNLLVAYHGSWNKTKPTGYKIVRFKLDEEGNLGGHALTPRETSGQAGSSQEEDFITGWLSGQEIFGRPVDILIQVGGVMYITDDEAGAVYKVEYRIVK</sequence>
<dbReference type="InterPro" id="IPR054539">
    <property type="entry name" value="Beta-prop_PDH"/>
</dbReference>
<dbReference type="STRING" id="1802164.A3H51_01295"/>
<dbReference type="Gene3D" id="2.120.10.30">
    <property type="entry name" value="TolB, C-terminal domain"/>
    <property type="match status" value="1"/>
</dbReference>
<protein>
    <recommendedName>
        <fullName evidence="1">Pyrroloquinoline quinone-dependent pyranose dehydrogenase beta-propeller domain-containing protein</fullName>
    </recommendedName>
</protein>
<dbReference type="PANTHER" id="PTHR19328:SF53">
    <property type="entry name" value="MEMBRANE PROTEIN"/>
    <property type="match status" value="1"/>
</dbReference>
<reference evidence="2 3" key="1">
    <citation type="journal article" date="2016" name="Nat. Commun.">
        <title>Thousands of microbial genomes shed light on interconnected biogeochemical processes in an aquifer system.</title>
        <authorList>
            <person name="Anantharaman K."/>
            <person name="Brown C.T."/>
            <person name="Hug L.A."/>
            <person name="Sharon I."/>
            <person name="Castelle C.J."/>
            <person name="Probst A.J."/>
            <person name="Thomas B.C."/>
            <person name="Singh A."/>
            <person name="Wilkins M.J."/>
            <person name="Karaoz U."/>
            <person name="Brodie E.L."/>
            <person name="Williams K.H."/>
            <person name="Hubbard S.S."/>
            <person name="Banfield J.F."/>
        </authorList>
    </citation>
    <scope>NUCLEOTIDE SEQUENCE [LARGE SCALE GENOMIC DNA]</scope>
</reference>
<dbReference type="InterPro" id="IPR011041">
    <property type="entry name" value="Quinoprot_gluc/sorb_DH_b-prop"/>
</dbReference>
<dbReference type="SUPFAM" id="SSF50952">
    <property type="entry name" value="Soluble quinoprotein glucose dehydrogenase"/>
    <property type="match status" value="1"/>
</dbReference>
<proteinExistence type="predicted"/>
<dbReference type="AlphaFoldDB" id="A0A1G2HFX6"/>
<evidence type="ECO:0000313" key="3">
    <source>
        <dbReference type="Proteomes" id="UP000178509"/>
    </source>
</evidence>
<evidence type="ECO:0000313" key="2">
    <source>
        <dbReference type="EMBL" id="OGZ61392.1"/>
    </source>
</evidence>
<name>A0A1G2HFX6_9BACT</name>
<dbReference type="InterPro" id="IPR011042">
    <property type="entry name" value="6-blade_b-propeller_TolB-like"/>
</dbReference>
<dbReference type="EMBL" id="MHOJ01000043">
    <property type="protein sequence ID" value="OGZ61392.1"/>
    <property type="molecule type" value="Genomic_DNA"/>
</dbReference>
<feature type="domain" description="Pyrroloquinoline quinone-dependent pyranose dehydrogenase beta-propeller" evidence="1">
    <location>
        <begin position="58"/>
        <end position="406"/>
    </location>
</feature>
<comment type="caution">
    <text evidence="2">The sequence shown here is derived from an EMBL/GenBank/DDBJ whole genome shotgun (WGS) entry which is preliminary data.</text>
</comment>
<accession>A0A1G2HFX6</accession>
<dbReference type="Pfam" id="PF22807">
    <property type="entry name" value="TrAA12"/>
    <property type="match status" value="1"/>
</dbReference>
<dbReference type="Proteomes" id="UP000178509">
    <property type="component" value="Unassembled WGS sequence"/>
</dbReference>
<gene>
    <name evidence="2" type="ORF">A3H51_01295</name>
</gene>
<organism evidence="2 3">
    <name type="scientific">Candidatus Spechtbacteria bacterium RIFCSPLOWO2_02_FULL_38_8</name>
    <dbReference type="NCBI Taxonomy" id="1802164"/>
    <lineage>
        <taxon>Bacteria</taxon>
        <taxon>Candidatus Spechtiibacteriota</taxon>
    </lineage>
</organism>
<evidence type="ECO:0000259" key="1">
    <source>
        <dbReference type="Pfam" id="PF22807"/>
    </source>
</evidence>